<dbReference type="RefSeq" id="WP_152261336.1">
    <property type="nucleotide sequence ID" value="NZ_CP045143.1"/>
</dbReference>
<dbReference type="EMBL" id="CP045143">
    <property type="protein sequence ID" value="QFR24438.1"/>
    <property type="molecule type" value="Genomic_DNA"/>
</dbReference>
<dbReference type="Gene3D" id="2.115.10.20">
    <property type="entry name" value="Glycosyl hydrolase domain, family 43"/>
    <property type="match status" value="1"/>
</dbReference>
<protein>
    <submittedName>
        <fullName evidence="1">Uncharacterized protein</fullName>
    </submittedName>
</protein>
<dbReference type="SUPFAM" id="SSF75005">
    <property type="entry name" value="Arabinanase/levansucrase/invertase"/>
    <property type="match status" value="1"/>
</dbReference>
<dbReference type="InterPro" id="IPR023296">
    <property type="entry name" value="Glyco_hydro_beta-prop_sf"/>
</dbReference>
<dbReference type="PANTHER" id="PTHR22925:SF3">
    <property type="entry name" value="GLYCOSYL HYDROLASE FAMILY PROTEIN 43"/>
    <property type="match status" value="1"/>
</dbReference>
<name>A0A5P8M7E0_9LACO</name>
<dbReference type="AlphaFoldDB" id="A0A5P8M7E0"/>
<sequence length="233" mass="25872">MFRQGNRYFLLTSHKTSWERNDNVYYTAVSLAGPWEKQGVFCPAGTLTYNSQCSFVFMLPTEYGTVPMYLGDRWSFPKQADAATQVWLPITVSGDTITIPEYWEEWETSTVKPVMSSAAATPVAFASATPAEELTIPFTGRRLALGGITNRHSGYARVVLTNERDQPIQDSYVDFYNKVPSTGLRYMAPELVAGCYTLHIIVAGTHGVWQDKAGHIFGSDGDLVQVTGYQIDA</sequence>
<dbReference type="Proteomes" id="UP000326779">
    <property type="component" value="Chromosome"/>
</dbReference>
<dbReference type="KEGG" id="lhb:D1010_14250"/>
<organism evidence="1 2">
    <name type="scientific">Schleiferilactobacillus harbinensis</name>
    <dbReference type="NCBI Taxonomy" id="304207"/>
    <lineage>
        <taxon>Bacteria</taxon>
        <taxon>Bacillati</taxon>
        <taxon>Bacillota</taxon>
        <taxon>Bacilli</taxon>
        <taxon>Lactobacillales</taxon>
        <taxon>Lactobacillaceae</taxon>
        <taxon>Schleiferilactobacillus</taxon>
    </lineage>
</organism>
<dbReference type="PANTHER" id="PTHR22925">
    <property type="entry name" value="GLYCOSYL HYDROLASE 43 FAMILY MEMBER"/>
    <property type="match status" value="1"/>
</dbReference>
<reference evidence="1 2" key="1">
    <citation type="submission" date="2019-10" db="EMBL/GenBank/DDBJ databases">
        <title>The completed genome of Lactobacillus harbinensis M1.</title>
        <authorList>
            <person name="Zheng Y."/>
        </authorList>
    </citation>
    <scope>NUCLEOTIDE SEQUENCE [LARGE SCALE GENOMIC DNA]</scope>
    <source>
        <strain evidence="1 2">M1</strain>
    </source>
</reference>
<dbReference type="Gene3D" id="2.60.120.260">
    <property type="entry name" value="Galactose-binding domain-like"/>
    <property type="match status" value="1"/>
</dbReference>
<evidence type="ECO:0000313" key="1">
    <source>
        <dbReference type="EMBL" id="QFR24438.1"/>
    </source>
</evidence>
<accession>A0A5P8M7E0</accession>
<gene>
    <name evidence="1" type="ORF">D1010_14250</name>
</gene>
<evidence type="ECO:0000313" key="2">
    <source>
        <dbReference type="Proteomes" id="UP000326779"/>
    </source>
</evidence>
<proteinExistence type="predicted"/>